<proteinExistence type="predicted"/>
<dbReference type="InParanoid" id="H0XIT3"/>
<dbReference type="eggNOG" id="ENOG502SEP6">
    <property type="taxonomic scope" value="Eukaryota"/>
</dbReference>
<dbReference type="OMA" id="QDFCFQP"/>
<feature type="region of interest" description="Disordered" evidence="1">
    <location>
        <begin position="802"/>
        <end position="844"/>
    </location>
</feature>
<dbReference type="Ensembl" id="ENSOGAT00000034217.1">
    <property type="protein sequence ID" value="ENSOGAP00000016023.1"/>
    <property type="gene ID" value="ENSOGAG00000029274.1"/>
</dbReference>
<dbReference type="PANTHER" id="PTHR31466:SF1">
    <property type="entry name" value="RIKEN CDNA 4930433I11 GENE"/>
    <property type="match status" value="1"/>
</dbReference>
<dbReference type="HOGENOM" id="CLU_016596_0_0_1"/>
<feature type="compositionally biased region" description="Basic and acidic residues" evidence="1">
    <location>
        <begin position="822"/>
        <end position="844"/>
    </location>
</feature>
<sequence length="873" mass="95001">PTENFQNSSLLGTANSLQLSLPVVSNEAPLTGSVCNFSRVSAPAVSSAWLLPSSSGTSFQSLMGSAYLYQHSGTTMLSGVTGQNQISTSNASYPGIFEWDITGSTEKSSSLGDLTVTVIDPDTTLSSMSTTNQYDKTSDANALVPLYPSLSASLVQGTPSQIPNQGHSLSLPYQEGSQVYYYNQSTLGPLLSGELSPCLQSYGSMSYTGSMASASQPEVVMVLKEIQPTNVLPTASTPRIYYSMSAQPITDTSFQGLRMDNSLGLQPPSQTLSLPQTPEFPKSCSSRNIQIIESNPPPDFGDISLIAPVQSPSDFLALSPVSSQEKTENKNLDEITMKLPKPLDAYPIPIENHDPPLLPLEIPDIHQLLACIDPLGHEVQPDANIASLGKNSLSLEDHGTLENEMESSSSFSDITTLVKDINLPQLFDSLKDLDQSKDLTGFKAKDTKAIKVKKNKLKASEPLSDAPKAKIQTKSPENLFGEEVIIVSASDRAPVNTAKYSNSKPQKAASSKNSKAKGHRQEKTKKARDNNAKKAEESKRSGNKVKAEEKPTIPKMKRKRNQLELSQENFKKPRSCLGMHMLESVQVFHALGKKNDKKTGLTSSWNLGNTNNTKDPKPSPAFKSWLDTRHEGKGSEKTQVKAQKTDGSAEKECSSPSDYELPPPGKVKLVPLPFPTMEKPQARPVPRRPQSVASHRPAAAYPARPGSTNSAQSSVVNSYRPAPANASSIGPARPARPISTNSARPGSINPTQVNVPQSTASKPALYKTSSCTSFRQEPISNAVIKPHSPAKPRNQYVLQDFSTQPIPWRKPDISGPVISRPITKEQRPEREAMKRQAQEERENAAKFTSLGKLQYFIEREKEMEISQYYGYVM</sequence>
<evidence type="ECO:0000259" key="2">
    <source>
        <dbReference type="Pfam" id="PF15442"/>
    </source>
</evidence>
<keyword evidence="4" id="KW-1185">Reference proteome</keyword>
<reference evidence="3" key="3">
    <citation type="submission" date="2025-09" db="UniProtKB">
        <authorList>
            <consortium name="Ensembl"/>
        </authorList>
    </citation>
    <scope>IDENTIFICATION</scope>
</reference>
<dbReference type="GeneTree" id="ENSGT00390000014208"/>
<feature type="domain" description="DUF4629" evidence="2">
    <location>
        <begin position="450"/>
        <end position="595"/>
    </location>
</feature>
<accession>H0XIT3</accession>
<dbReference type="Proteomes" id="UP000005225">
    <property type="component" value="Unassembled WGS sequence"/>
</dbReference>
<protein>
    <submittedName>
        <fullName evidence="3">Chromosome 2 open reading frame 78</fullName>
    </submittedName>
</protein>
<dbReference type="AlphaFoldDB" id="H0XIT3"/>
<evidence type="ECO:0000313" key="4">
    <source>
        <dbReference type="Proteomes" id="UP000005225"/>
    </source>
</evidence>
<feature type="compositionally biased region" description="Low complexity" evidence="1">
    <location>
        <begin position="501"/>
        <end position="513"/>
    </location>
</feature>
<feature type="compositionally biased region" description="Basic and acidic residues" evidence="1">
    <location>
        <begin position="626"/>
        <end position="653"/>
    </location>
</feature>
<feature type="compositionally biased region" description="Basic and acidic residues" evidence="1">
    <location>
        <begin position="527"/>
        <end position="552"/>
    </location>
</feature>
<feature type="compositionally biased region" description="Basic residues" evidence="1">
    <location>
        <begin position="514"/>
        <end position="526"/>
    </location>
</feature>
<feature type="compositionally biased region" description="Polar residues" evidence="1">
    <location>
        <begin position="738"/>
        <end position="766"/>
    </location>
</feature>
<dbReference type="PANTHER" id="PTHR31466">
    <property type="entry name" value="GENE 5591-RELATED"/>
    <property type="match status" value="1"/>
</dbReference>
<dbReference type="EMBL" id="AAQR03101892">
    <property type="status" value="NOT_ANNOTATED_CDS"/>
    <property type="molecule type" value="Genomic_DNA"/>
</dbReference>
<feature type="region of interest" description="Disordered" evidence="1">
    <location>
        <begin position="595"/>
        <end position="766"/>
    </location>
</feature>
<evidence type="ECO:0000256" key="1">
    <source>
        <dbReference type="SAM" id="MobiDB-lite"/>
    </source>
</evidence>
<dbReference type="Pfam" id="PF15442">
    <property type="entry name" value="DUF4629"/>
    <property type="match status" value="1"/>
</dbReference>
<dbReference type="InterPro" id="IPR027898">
    <property type="entry name" value="DUF4629"/>
</dbReference>
<organism evidence="3 4">
    <name type="scientific">Otolemur garnettii</name>
    <name type="common">Small-eared galago</name>
    <name type="synonym">Garnett's greater bushbaby</name>
    <dbReference type="NCBI Taxonomy" id="30611"/>
    <lineage>
        <taxon>Eukaryota</taxon>
        <taxon>Metazoa</taxon>
        <taxon>Chordata</taxon>
        <taxon>Craniata</taxon>
        <taxon>Vertebrata</taxon>
        <taxon>Euteleostomi</taxon>
        <taxon>Mammalia</taxon>
        <taxon>Eutheria</taxon>
        <taxon>Euarchontoglires</taxon>
        <taxon>Primates</taxon>
        <taxon>Strepsirrhini</taxon>
        <taxon>Lorisiformes</taxon>
        <taxon>Galagidae</taxon>
        <taxon>Otolemur</taxon>
    </lineage>
</organism>
<dbReference type="InterPro" id="IPR040292">
    <property type="entry name" value="C2orf78-like"/>
</dbReference>
<dbReference type="STRING" id="30611.ENSOGAP00000016023"/>
<reference evidence="4" key="1">
    <citation type="submission" date="2011-03" db="EMBL/GenBank/DDBJ databases">
        <title>Version 3 of the genome sequence of Otolemur garnettii (Bushbaby).</title>
        <authorList>
            <consortium name="The Broad Institute Genome Sequencing Platform"/>
            <person name="Di Palma F."/>
            <person name="Johnson J."/>
            <person name="Lander E.S."/>
            <person name="Lindblad-Toh K."/>
            <person name="Jaffe D.B."/>
            <person name="Gnerre S."/>
            <person name="MacCallum I."/>
            <person name="Przybylski D."/>
            <person name="Ribeiro F.J."/>
            <person name="Burton J.N."/>
            <person name="Walker B.J."/>
            <person name="Sharpe T."/>
            <person name="Hall G."/>
        </authorList>
    </citation>
    <scope>NUCLEOTIDE SEQUENCE [LARGE SCALE GENOMIC DNA]</scope>
</reference>
<reference evidence="3" key="2">
    <citation type="submission" date="2025-08" db="UniProtKB">
        <authorList>
            <consortium name="Ensembl"/>
        </authorList>
    </citation>
    <scope>IDENTIFICATION</scope>
</reference>
<name>H0XIT3_OTOGA</name>
<feature type="compositionally biased region" description="Polar residues" evidence="1">
    <location>
        <begin position="600"/>
        <end position="613"/>
    </location>
</feature>
<dbReference type="EMBL" id="AAQR03101891">
    <property type="status" value="NOT_ANNOTATED_CDS"/>
    <property type="molecule type" value="Genomic_DNA"/>
</dbReference>
<evidence type="ECO:0000313" key="3">
    <source>
        <dbReference type="Ensembl" id="ENSOGAP00000016023.1"/>
    </source>
</evidence>
<feature type="compositionally biased region" description="Polar residues" evidence="1">
    <location>
        <begin position="706"/>
        <end position="717"/>
    </location>
</feature>
<feature type="region of interest" description="Disordered" evidence="1">
    <location>
        <begin position="496"/>
        <end position="568"/>
    </location>
</feature>